<organism evidence="2 3">
    <name type="scientific">Deinococcus oregonensis</name>
    <dbReference type="NCBI Taxonomy" id="1805970"/>
    <lineage>
        <taxon>Bacteria</taxon>
        <taxon>Thermotogati</taxon>
        <taxon>Deinococcota</taxon>
        <taxon>Deinococci</taxon>
        <taxon>Deinococcales</taxon>
        <taxon>Deinococcaceae</taxon>
        <taxon>Deinococcus</taxon>
    </lineage>
</organism>
<reference evidence="2 3" key="1">
    <citation type="submission" date="2024-09" db="EMBL/GenBank/DDBJ databases">
        <authorList>
            <person name="Sun Q."/>
            <person name="Mori K."/>
        </authorList>
    </citation>
    <scope>NUCLEOTIDE SEQUENCE [LARGE SCALE GENOMIC DNA]</scope>
    <source>
        <strain evidence="2 3">JCM 13503</strain>
    </source>
</reference>
<evidence type="ECO:0000259" key="1">
    <source>
        <dbReference type="Pfam" id="PF02371"/>
    </source>
</evidence>
<proteinExistence type="predicted"/>
<evidence type="ECO:0000313" key="3">
    <source>
        <dbReference type="Proteomes" id="UP001589733"/>
    </source>
</evidence>
<protein>
    <submittedName>
        <fullName evidence="2">Transposase</fullName>
    </submittedName>
</protein>
<comment type="caution">
    <text evidence="2">The sequence shown here is derived from an EMBL/GenBank/DDBJ whole genome shotgun (WGS) entry which is preliminary data.</text>
</comment>
<dbReference type="EMBL" id="JBHLYR010000045">
    <property type="protein sequence ID" value="MFB9993288.1"/>
    <property type="molecule type" value="Genomic_DNA"/>
</dbReference>
<dbReference type="Proteomes" id="UP001589733">
    <property type="component" value="Unassembled WGS sequence"/>
</dbReference>
<name>A0ABV6B0L9_9DEIO</name>
<dbReference type="Pfam" id="PF02371">
    <property type="entry name" value="Transposase_20"/>
    <property type="match status" value="1"/>
</dbReference>
<evidence type="ECO:0000313" key="2">
    <source>
        <dbReference type="EMBL" id="MFB9993288.1"/>
    </source>
</evidence>
<dbReference type="RefSeq" id="WP_380011954.1">
    <property type="nucleotide sequence ID" value="NZ_JBHLYR010000045.1"/>
</dbReference>
<sequence length="98" mass="10615">MAALVGVAPYHRDSGTMRGTSRIWRGRPEIRPVLYMATVASLRVNPTIRSKYDRLLQKESQKSGVDSVYAVIVGDDQCDVPSSCAVVSASAGGGVYRR</sequence>
<keyword evidence="3" id="KW-1185">Reference proteome</keyword>
<dbReference type="InterPro" id="IPR003346">
    <property type="entry name" value="Transposase_20"/>
</dbReference>
<feature type="domain" description="Transposase IS116/IS110/IS902 C-terminal" evidence="1">
    <location>
        <begin position="1"/>
        <end position="52"/>
    </location>
</feature>
<gene>
    <name evidence="2" type="ORF">ACFFLM_15045</name>
</gene>
<accession>A0ABV6B0L9</accession>